<evidence type="ECO:0000313" key="1">
    <source>
        <dbReference type="EMBL" id="MEQ2239970.1"/>
    </source>
</evidence>
<proteinExistence type="predicted"/>
<comment type="caution">
    <text evidence="1">The sequence shown here is derived from an EMBL/GenBank/DDBJ whole genome shotgun (WGS) entry which is preliminary data.</text>
</comment>
<gene>
    <name evidence="1" type="ORF">ILYODFUR_010077</name>
</gene>
<dbReference type="Proteomes" id="UP001482620">
    <property type="component" value="Unassembled WGS sequence"/>
</dbReference>
<accession>A0ABV0U446</accession>
<evidence type="ECO:0000313" key="2">
    <source>
        <dbReference type="Proteomes" id="UP001482620"/>
    </source>
</evidence>
<organism evidence="1 2">
    <name type="scientific">Ilyodon furcidens</name>
    <name type="common">goldbreast splitfin</name>
    <dbReference type="NCBI Taxonomy" id="33524"/>
    <lineage>
        <taxon>Eukaryota</taxon>
        <taxon>Metazoa</taxon>
        <taxon>Chordata</taxon>
        <taxon>Craniata</taxon>
        <taxon>Vertebrata</taxon>
        <taxon>Euteleostomi</taxon>
        <taxon>Actinopterygii</taxon>
        <taxon>Neopterygii</taxon>
        <taxon>Teleostei</taxon>
        <taxon>Neoteleostei</taxon>
        <taxon>Acanthomorphata</taxon>
        <taxon>Ovalentaria</taxon>
        <taxon>Atherinomorphae</taxon>
        <taxon>Cyprinodontiformes</taxon>
        <taxon>Goodeidae</taxon>
        <taxon>Ilyodon</taxon>
    </lineage>
</organism>
<reference evidence="1 2" key="1">
    <citation type="submission" date="2021-06" db="EMBL/GenBank/DDBJ databases">
        <authorList>
            <person name="Palmer J.M."/>
        </authorList>
    </citation>
    <scope>NUCLEOTIDE SEQUENCE [LARGE SCALE GENOMIC DNA]</scope>
    <source>
        <strain evidence="2">if_2019</strain>
        <tissue evidence="1">Muscle</tissue>
    </source>
</reference>
<dbReference type="EMBL" id="JAHRIQ010058648">
    <property type="protein sequence ID" value="MEQ2239970.1"/>
    <property type="molecule type" value="Genomic_DNA"/>
</dbReference>
<name>A0ABV0U446_9TELE</name>
<protein>
    <submittedName>
        <fullName evidence="1">Uncharacterized protein</fullName>
    </submittedName>
</protein>
<sequence length="112" mass="13662">MDVHRRSPSKVIELELFHQEQWRHKKEDLNHLNIWDRSTSYSKHGNYICTNLYSDNEISPSQFPYIFDLQSHPEAEEMEPPEQPSRMHQAVSEWKLQNLMFRNQNVFYYHLN</sequence>
<keyword evidence="2" id="KW-1185">Reference proteome</keyword>